<feature type="compositionally biased region" description="Low complexity" evidence="4">
    <location>
        <begin position="447"/>
        <end position="461"/>
    </location>
</feature>
<feature type="region of interest" description="Disordered" evidence="4">
    <location>
        <begin position="143"/>
        <end position="164"/>
    </location>
</feature>
<dbReference type="Gramene" id="OE9A110683T1">
    <property type="protein sequence ID" value="OE9A110683C1"/>
    <property type="gene ID" value="OE9A110683"/>
</dbReference>
<dbReference type="InterPro" id="IPR013894">
    <property type="entry name" value="RMI1_OB"/>
</dbReference>
<feature type="region of interest" description="Disordered" evidence="4">
    <location>
        <begin position="435"/>
        <end position="470"/>
    </location>
</feature>
<evidence type="ECO:0000313" key="8">
    <source>
        <dbReference type="EMBL" id="CAA2955648.1"/>
    </source>
</evidence>
<reference evidence="8 9" key="1">
    <citation type="submission" date="2019-12" db="EMBL/GenBank/DDBJ databases">
        <authorList>
            <person name="Alioto T."/>
            <person name="Alioto T."/>
            <person name="Gomez Garrido J."/>
        </authorList>
    </citation>
    <scope>NUCLEOTIDE SEQUENCE [LARGE SCALE GENOMIC DNA]</scope>
</reference>
<evidence type="ECO:0000256" key="4">
    <source>
        <dbReference type="SAM" id="MobiDB-lite"/>
    </source>
</evidence>
<dbReference type="InterPro" id="IPR032451">
    <property type="entry name" value="SMARCC_C"/>
</dbReference>
<evidence type="ECO:0000313" key="9">
    <source>
        <dbReference type="Proteomes" id="UP000594638"/>
    </source>
</evidence>
<evidence type="ECO:0000259" key="5">
    <source>
        <dbReference type="Pfam" id="PF08585"/>
    </source>
</evidence>
<evidence type="ECO:0000256" key="1">
    <source>
        <dbReference type="ARBA" id="ARBA00006395"/>
    </source>
</evidence>
<keyword evidence="9" id="KW-1185">Reference proteome</keyword>
<evidence type="ECO:0000259" key="7">
    <source>
        <dbReference type="Pfam" id="PF16495"/>
    </source>
</evidence>
<comment type="caution">
    <text evidence="8">The sequence shown here is derived from an EMBL/GenBank/DDBJ whole genome shotgun (WGS) entry which is preliminary data.</text>
</comment>
<dbReference type="FunFam" id="2.40.50.770:FF:000004">
    <property type="entry name" value="RecQ-mediated instability protein (DUF1767)"/>
    <property type="match status" value="1"/>
</dbReference>
<dbReference type="PANTHER" id="PTHR14790:SF15">
    <property type="entry name" value="RECQ-MEDIATED GENOME INSTABILITY PROTEIN 1"/>
    <property type="match status" value="1"/>
</dbReference>
<evidence type="ECO:0000259" key="6">
    <source>
        <dbReference type="Pfam" id="PF16099"/>
    </source>
</evidence>
<dbReference type="Gene3D" id="2.40.50.770">
    <property type="entry name" value="RecQ-mediated genome instability protein Rmi1, C-terminal domain"/>
    <property type="match status" value="1"/>
</dbReference>
<feature type="domain" description="RecQ-mediated genome instability protein 1 C-terminal OB-fold" evidence="6">
    <location>
        <begin position="632"/>
        <end position="774"/>
    </location>
</feature>
<comment type="similarity">
    <text evidence="1">Belongs to the RMI1 family.</text>
</comment>
<feature type="region of interest" description="Disordered" evidence="4">
    <location>
        <begin position="100"/>
        <end position="126"/>
    </location>
</feature>
<dbReference type="GO" id="GO:0031422">
    <property type="term" value="C:RecQ family helicase-topoisomerase III complex"/>
    <property type="evidence" value="ECO:0007669"/>
    <property type="project" value="TreeGrafter"/>
</dbReference>
<feature type="domain" description="RecQ mediated genome instability protein 1 OB-fold" evidence="5">
    <location>
        <begin position="267"/>
        <end position="377"/>
    </location>
</feature>
<dbReference type="AlphaFoldDB" id="A0A8S0PSJ2"/>
<dbReference type="Pfam" id="PF08585">
    <property type="entry name" value="RMI1_N_C"/>
    <property type="match status" value="1"/>
</dbReference>
<feature type="compositionally biased region" description="Low complexity" evidence="4">
    <location>
        <begin position="143"/>
        <end position="159"/>
    </location>
</feature>
<gene>
    <name evidence="8" type="ORF">OLEA9_A110683</name>
</gene>
<name>A0A8S0PSJ2_OLEEU</name>
<dbReference type="GO" id="GO:0000724">
    <property type="term" value="P:double-strand break repair via homologous recombination"/>
    <property type="evidence" value="ECO:0007669"/>
    <property type="project" value="TreeGrafter"/>
</dbReference>
<feature type="domain" description="SMARCC C-terminal" evidence="7">
    <location>
        <begin position="8"/>
        <end position="83"/>
    </location>
</feature>
<dbReference type="GO" id="GO:0000712">
    <property type="term" value="P:resolution of meiotic recombination intermediates"/>
    <property type="evidence" value="ECO:0007669"/>
    <property type="project" value="TreeGrafter"/>
</dbReference>
<dbReference type="InterPro" id="IPR042470">
    <property type="entry name" value="RMI1_N_C_sf"/>
</dbReference>
<organism evidence="8 9">
    <name type="scientific">Olea europaea subsp. europaea</name>
    <dbReference type="NCBI Taxonomy" id="158383"/>
    <lineage>
        <taxon>Eukaryota</taxon>
        <taxon>Viridiplantae</taxon>
        <taxon>Streptophyta</taxon>
        <taxon>Embryophyta</taxon>
        <taxon>Tracheophyta</taxon>
        <taxon>Spermatophyta</taxon>
        <taxon>Magnoliopsida</taxon>
        <taxon>eudicotyledons</taxon>
        <taxon>Gunneridae</taxon>
        <taxon>Pentapetalae</taxon>
        <taxon>asterids</taxon>
        <taxon>lamiids</taxon>
        <taxon>Lamiales</taxon>
        <taxon>Oleaceae</taxon>
        <taxon>Oleeae</taxon>
        <taxon>Olea</taxon>
    </lineage>
</organism>
<dbReference type="Proteomes" id="UP000594638">
    <property type="component" value="Unassembled WGS sequence"/>
</dbReference>
<dbReference type="SMART" id="SM01161">
    <property type="entry name" value="DUF1767"/>
    <property type="match status" value="1"/>
</dbReference>
<dbReference type="PANTHER" id="PTHR14790">
    <property type="entry name" value="RECQ-MEDIATED GENOME INSTABILITY PROTEIN 1 RMI1"/>
    <property type="match status" value="1"/>
</dbReference>
<accession>A0A8S0PSJ2</accession>
<dbReference type="GO" id="GO:0016604">
    <property type="term" value="C:nuclear body"/>
    <property type="evidence" value="ECO:0007669"/>
    <property type="project" value="TreeGrafter"/>
</dbReference>
<evidence type="ECO:0000256" key="2">
    <source>
        <dbReference type="ARBA" id="ARBA00018987"/>
    </source>
</evidence>
<feature type="compositionally biased region" description="Polar residues" evidence="4">
    <location>
        <begin position="435"/>
        <end position="446"/>
    </location>
</feature>
<sequence>MGAATATVLGAAAAHAKCLADPEERRMAQLKAIMIEMQMKKLKPKMKYFDELELAIEKENAHIEELGESLLVDRLNVLKRIFDAKISRWKGHVSVKSQTGSAAVCSSDEEEEPPPPPPQEQPLEYPGDYFIDDIEVELQTVTLNSSNPSPNSNMSTTSTRYPPSEPIPLDVSDDEPNTTNYVNNNGNFNSNFSTSSNNFFAVSDSPVNGFLQGLGLRLKGEWLDSCLGALEASVPGFLRFVDTVKAKLCFEQFLYSDMNYCGAGVLPPDVHTLHLVDLKGPFVLQVDEIVNISSPLRGRYQNSAPGMKRCLKLSMTDGVQRVFGMEYRPIKDLEVLAPAGLKVAICNVNVRHGLLMLVPEVLNILGGMVEELDAARQRLVKEVNKPPRGKRTRAGVVPPLATRATSAAWPPPSVNVLGPIDGPAMESTTPLQANRQGFTSGISANDSQRQASAVSASRNNNETSSSSAGTVFGRLTQRFAVPVSRNSAEPGISATDNQRIDFAVSAGRNNAETSSSSAGTAFRTAASGTATQSFAVPVSRSSAEPYIQSAVQPPDRVSVPGHIYSPAMENMTPLESLKHGIPANDITRENFTIPLPRDDADNTSSSLATDVEEISVVNEFNHPFILSGDNEIPFTYMASLSAKWVAMEVKASPVRGKIKCIVAGVKAFQYKERATYELSVYIDDGSLISEILIDHNVVQNAIGHSPDDVRSALTSEDAKRVSDMKRTFKQFEKFLVNFEGNMLVEINDASPVPVAIEMNEGCPESDAWLLLKRLKSSSSALSRQNSSLDLIVLSP</sequence>
<dbReference type="Pfam" id="PF16099">
    <property type="entry name" value="RMI1_C"/>
    <property type="match status" value="1"/>
</dbReference>
<dbReference type="Pfam" id="PF16495">
    <property type="entry name" value="SWIRM-assoc_1"/>
    <property type="match status" value="1"/>
</dbReference>
<dbReference type="InterPro" id="IPR032199">
    <property type="entry name" value="RMI1_C"/>
</dbReference>
<dbReference type="EMBL" id="CACTIH010000157">
    <property type="protein sequence ID" value="CAA2955648.1"/>
    <property type="molecule type" value="Genomic_DNA"/>
</dbReference>
<dbReference type="GO" id="GO:0000166">
    <property type="term" value="F:nucleotide binding"/>
    <property type="evidence" value="ECO:0007669"/>
    <property type="project" value="InterPro"/>
</dbReference>
<evidence type="ECO:0000256" key="3">
    <source>
        <dbReference type="ARBA" id="ARBA00077519"/>
    </source>
</evidence>
<protein>
    <recommendedName>
        <fullName evidence="2">RecQ-mediated genome instability protein 1</fullName>
    </recommendedName>
    <alternativeName>
        <fullName evidence="3">BLM-associated protein of 75 kDa homolog</fullName>
    </alternativeName>
</protein>
<dbReference type="OrthoDB" id="341511at2759"/>
<proteinExistence type="inferred from homology"/>